<dbReference type="GO" id="GO:0003677">
    <property type="term" value="F:DNA binding"/>
    <property type="evidence" value="ECO:0007669"/>
    <property type="project" value="UniProtKB-KW"/>
</dbReference>
<protein>
    <recommendedName>
        <fullName evidence="2">HTH CENPB-type domain-containing protein</fullName>
    </recommendedName>
</protein>
<comment type="caution">
    <text evidence="3">The sequence shown here is derived from an EMBL/GenBank/DDBJ whole genome shotgun (WGS) entry which is preliminary data.</text>
</comment>
<feature type="domain" description="HTH CENPB-type" evidence="2">
    <location>
        <begin position="142"/>
        <end position="215"/>
    </location>
</feature>
<gene>
    <name evidence="3" type="ORF">DMN91_011782</name>
</gene>
<evidence type="ECO:0000259" key="2">
    <source>
        <dbReference type="PROSITE" id="PS51253"/>
    </source>
</evidence>
<dbReference type="Proteomes" id="UP000279307">
    <property type="component" value="Chromosome 12"/>
</dbReference>
<dbReference type="PROSITE" id="PS51253">
    <property type="entry name" value="HTH_CENPB"/>
    <property type="match status" value="1"/>
</dbReference>
<dbReference type="OrthoDB" id="7553339at2759"/>
<dbReference type="InterPro" id="IPR006600">
    <property type="entry name" value="HTH_CenpB_DNA-bd_dom"/>
</dbReference>
<evidence type="ECO:0000313" key="4">
    <source>
        <dbReference type="Proteomes" id="UP000279307"/>
    </source>
</evidence>
<keyword evidence="1" id="KW-0238">DNA-binding</keyword>
<name>A0A3L8D6Y4_OOCBI</name>
<evidence type="ECO:0000256" key="1">
    <source>
        <dbReference type="ARBA" id="ARBA00023125"/>
    </source>
</evidence>
<dbReference type="EMBL" id="QOIP01000012">
    <property type="protein sequence ID" value="RLU16024.1"/>
    <property type="molecule type" value="Genomic_DNA"/>
</dbReference>
<organism evidence="3 4">
    <name type="scientific">Ooceraea biroi</name>
    <name type="common">Clonal raider ant</name>
    <name type="synonym">Cerapachys biroi</name>
    <dbReference type="NCBI Taxonomy" id="2015173"/>
    <lineage>
        <taxon>Eukaryota</taxon>
        <taxon>Metazoa</taxon>
        <taxon>Ecdysozoa</taxon>
        <taxon>Arthropoda</taxon>
        <taxon>Hexapoda</taxon>
        <taxon>Insecta</taxon>
        <taxon>Pterygota</taxon>
        <taxon>Neoptera</taxon>
        <taxon>Endopterygota</taxon>
        <taxon>Hymenoptera</taxon>
        <taxon>Apocrita</taxon>
        <taxon>Aculeata</taxon>
        <taxon>Formicoidea</taxon>
        <taxon>Formicidae</taxon>
        <taxon>Dorylinae</taxon>
        <taxon>Ooceraea</taxon>
    </lineage>
</organism>
<accession>A0A3L8D6Y4</accession>
<reference evidence="3 4" key="1">
    <citation type="journal article" date="2018" name="Genome Res.">
        <title>The genomic architecture and molecular evolution of ant odorant receptors.</title>
        <authorList>
            <person name="McKenzie S.K."/>
            <person name="Kronauer D.J.C."/>
        </authorList>
    </citation>
    <scope>NUCLEOTIDE SEQUENCE [LARGE SCALE GENOMIC DNA]</scope>
    <source>
        <strain evidence="3">Clonal line C1</strain>
    </source>
</reference>
<dbReference type="AlphaFoldDB" id="A0A3L8D6Y4"/>
<sequence>MNPKNIIWLLQEAFDQPQYDFESAVNDDERTFSFQLETLIKDLINDAFFVETHETLIFEDQNDIQGSILIKDDDISDFEGETFSDLQLDSSKVDEVDDEYKRKVIEYWKSGKKRKFKFDNVQSKFKRLKSKRQLYRWEAQLQKGGTRNEKLKKISEYVISQFQEAVEKSITIHDVDIRRWALKARDDFSLFPDSFTASSKWLHTFKTKYKIVSRKVNKFITQKSVLDQVKLKEQATEFVDDISRLISEVGYLIL</sequence>
<proteinExistence type="predicted"/>
<evidence type="ECO:0000313" key="3">
    <source>
        <dbReference type="EMBL" id="RLU16024.1"/>
    </source>
</evidence>